<keyword evidence="7" id="KW-0645">Protease</keyword>
<keyword evidence="2" id="KW-0479">Metal-binding</keyword>
<dbReference type="InterPro" id="IPR036005">
    <property type="entry name" value="Creatinase/aminopeptidase-like"/>
</dbReference>
<evidence type="ECO:0000256" key="3">
    <source>
        <dbReference type="ARBA" id="ARBA00022801"/>
    </source>
</evidence>
<dbReference type="EMBL" id="JALZWP010000005">
    <property type="protein sequence ID" value="MCL1628474.1"/>
    <property type="molecule type" value="Genomic_DNA"/>
</dbReference>
<dbReference type="Pfam" id="PF00557">
    <property type="entry name" value="Peptidase_M24"/>
    <property type="match status" value="1"/>
</dbReference>
<feature type="domain" description="Creatinase N-terminal" evidence="5">
    <location>
        <begin position="17"/>
        <end position="151"/>
    </location>
</feature>
<evidence type="ECO:0000256" key="1">
    <source>
        <dbReference type="ARBA" id="ARBA00008766"/>
    </source>
</evidence>
<evidence type="ECO:0000259" key="6">
    <source>
        <dbReference type="Pfam" id="PF16188"/>
    </source>
</evidence>
<dbReference type="SUPFAM" id="SSF53092">
    <property type="entry name" value="Creatinase/prolidase N-terminal domain"/>
    <property type="match status" value="1"/>
</dbReference>
<dbReference type="RefSeq" id="WP_249057784.1">
    <property type="nucleotide sequence ID" value="NZ_JALZWP010000005.1"/>
</dbReference>
<dbReference type="Pfam" id="PF01321">
    <property type="entry name" value="Creatinase_N"/>
    <property type="match status" value="1"/>
</dbReference>
<dbReference type="InterPro" id="IPR033740">
    <property type="entry name" value="Pept_M24B"/>
</dbReference>
<dbReference type="InterPro" id="IPR029149">
    <property type="entry name" value="Creatin/AminoP/Spt16_N"/>
</dbReference>
<comment type="caution">
    <text evidence="7">The sequence shown here is derived from an EMBL/GenBank/DDBJ whole genome shotgun (WGS) entry which is preliminary data.</text>
</comment>
<keyword evidence="7" id="KW-0031">Aminopeptidase</keyword>
<dbReference type="Gene3D" id="3.90.230.10">
    <property type="entry name" value="Creatinase/methionine aminopeptidase superfamily"/>
    <property type="match status" value="1"/>
</dbReference>
<dbReference type="InterPro" id="IPR000587">
    <property type="entry name" value="Creatinase_N"/>
</dbReference>
<dbReference type="CDD" id="cd01085">
    <property type="entry name" value="APP"/>
    <property type="match status" value="1"/>
</dbReference>
<dbReference type="InterPro" id="IPR000994">
    <property type="entry name" value="Pept_M24"/>
</dbReference>
<protein>
    <submittedName>
        <fullName evidence="7">Aminopeptidase P family protein</fullName>
    </submittedName>
</protein>
<dbReference type="Gene3D" id="3.40.350.10">
    <property type="entry name" value="Creatinase/prolidase N-terminal domain"/>
    <property type="match status" value="2"/>
</dbReference>
<evidence type="ECO:0000313" key="7">
    <source>
        <dbReference type="EMBL" id="MCL1628474.1"/>
    </source>
</evidence>
<evidence type="ECO:0000256" key="2">
    <source>
        <dbReference type="ARBA" id="ARBA00022723"/>
    </source>
</evidence>
<dbReference type="Pfam" id="PF16189">
    <property type="entry name" value="Creatinase_N_2"/>
    <property type="match status" value="1"/>
</dbReference>
<sequence length="605" mass="65025">MFQNFTTPSHPQDGPPRLAALRDALAAKGLDGVIVPRADLHQGEYVADCDARLAWLTGFTGSAGFCIALMGRAGLFVDGRYRVQARGQCADVFEIVPWPETRPADWLRAACPNGAVIGFDPWLHTPDEIDALERGLAASGVTLKRIANPVDPLWTERPAPPMGAVMAYPETLAGLSSRAKRGDAAQALVQNGQKATVLTQPDSICWLLNLRGADLPRVPVVQALAVLHDDGRVDLFTDAAKFHGTTLEDGVVLRPHEAFEPALRSLTGPVRVDRATVPFAVCDILSEAGVTVVPMQDPCLAPKARKTAAELDGARAAHLRDGAAMAEFLCWLDVQTQKMLTDPTHVVTEIDIVRHLEACRAATGSLRDISFDTIAGSGPNGAIVHYRVTEATNRRLSLGDLMLVDSGGQYLDGTTDITRTIAIGPVGTLEAQCFTRVLDGMIALSRAQFPRGVAGGHLDALARYPLWLAGLDYDHGTGHGVGAYLSVHEGPQRLSRISHVPLTEGMILSNEPGYYRAGAFGIRLENLVAVRKAQVPDGADPRDWLGFETLTLAPIDRRLIVTADLSAGARDWLDAYHARVRMSVSPLVTSKTRAWLEMACAPLAA</sequence>
<name>A0ABT0M2F2_9RHOB</name>
<dbReference type="PANTHER" id="PTHR43763">
    <property type="entry name" value="XAA-PRO AMINOPEPTIDASE 1"/>
    <property type="match status" value="1"/>
</dbReference>
<keyword evidence="3" id="KW-0378">Hydrolase</keyword>
<proteinExistence type="inferred from homology"/>
<evidence type="ECO:0000313" key="8">
    <source>
        <dbReference type="Proteomes" id="UP001202550"/>
    </source>
</evidence>
<dbReference type="SUPFAM" id="SSF55920">
    <property type="entry name" value="Creatinase/aminopeptidase"/>
    <property type="match status" value="1"/>
</dbReference>
<evidence type="ECO:0000259" key="5">
    <source>
        <dbReference type="Pfam" id="PF01321"/>
    </source>
</evidence>
<keyword evidence="8" id="KW-1185">Reference proteome</keyword>
<dbReference type="Proteomes" id="UP001202550">
    <property type="component" value="Unassembled WGS sequence"/>
</dbReference>
<evidence type="ECO:0000259" key="4">
    <source>
        <dbReference type="Pfam" id="PF00557"/>
    </source>
</evidence>
<dbReference type="GO" id="GO:0004177">
    <property type="term" value="F:aminopeptidase activity"/>
    <property type="evidence" value="ECO:0007669"/>
    <property type="project" value="UniProtKB-KW"/>
</dbReference>
<accession>A0ABT0M2F2</accession>
<dbReference type="InterPro" id="IPR032416">
    <property type="entry name" value="Peptidase_M24_C"/>
</dbReference>
<organism evidence="7 8">
    <name type="scientific">Roseinatronobacter domitianus</name>
    <dbReference type="NCBI Taxonomy" id="2940293"/>
    <lineage>
        <taxon>Bacteria</taxon>
        <taxon>Pseudomonadati</taxon>
        <taxon>Pseudomonadota</taxon>
        <taxon>Alphaproteobacteria</taxon>
        <taxon>Rhodobacterales</taxon>
        <taxon>Paracoccaceae</taxon>
        <taxon>Roseinatronobacter</taxon>
    </lineage>
</organism>
<reference evidence="7 8" key="1">
    <citation type="submission" date="2022-05" db="EMBL/GenBank/DDBJ databases">
        <title>Seasonal and diel survey of microbial diversity of the Tyrrhenian coast.</title>
        <authorList>
            <person name="Gattoni G."/>
            <person name="Corral P."/>
        </authorList>
    </citation>
    <scope>NUCLEOTIDE SEQUENCE [LARGE SCALE GENOMIC DNA]</scope>
    <source>
        <strain evidence="7 8">V10</strain>
    </source>
</reference>
<comment type="similarity">
    <text evidence="1">Belongs to the peptidase M24B family.</text>
</comment>
<dbReference type="PANTHER" id="PTHR43763:SF6">
    <property type="entry name" value="XAA-PRO AMINOPEPTIDASE 1"/>
    <property type="match status" value="1"/>
</dbReference>
<feature type="domain" description="Peptidase M24 C-terminal" evidence="6">
    <location>
        <begin position="544"/>
        <end position="603"/>
    </location>
</feature>
<gene>
    <name evidence="7" type="ORF">M3N55_06995</name>
</gene>
<feature type="domain" description="Peptidase M24" evidence="4">
    <location>
        <begin position="314"/>
        <end position="531"/>
    </location>
</feature>
<dbReference type="Pfam" id="PF16188">
    <property type="entry name" value="Peptidase_M24_C"/>
    <property type="match status" value="1"/>
</dbReference>
<dbReference type="InterPro" id="IPR050422">
    <property type="entry name" value="X-Pro_aminopeptidase_P"/>
</dbReference>